<dbReference type="InterPro" id="IPR001173">
    <property type="entry name" value="Glyco_trans_2-like"/>
</dbReference>
<dbReference type="InterPro" id="IPR019734">
    <property type="entry name" value="TPR_rpt"/>
</dbReference>
<dbReference type="InterPro" id="IPR051012">
    <property type="entry name" value="CellSynth/LPSAsmb/PSIAsmb"/>
</dbReference>
<protein>
    <recommendedName>
        <fullName evidence="4">Glycosyltransferase 2-like domain-containing protein</fullName>
    </recommendedName>
</protein>
<dbReference type="EMBL" id="BLXZ01000004">
    <property type="protein sequence ID" value="GFO68530.1"/>
    <property type="molecule type" value="Genomic_DNA"/>
</dbReference>
<evidence type="ECO:0000256" key="3">
    <source>
        <dbReference type="PROSITE-ProRule" id="PRU00339"/>
    </source>
</evidence>
<evidence type="ECO:0000256" key="1">
    <source>
        <dbReference type="ARBA" id="ARBA00022737"/>
    </source>
</evidence>
<dbReference type="InterPro" id="IPR011990">
    <property type="entry name" value="TPR-like_helical_dom_sf"/>
</dbReference>
<reference evidence="6" key="1">
    <citation type="submission" date="2020-06" db="EMBL/GenBank/DDBJ databases">
        <title>Draft genomic sequecing of Geomonas sp. Red745.</title>
        <authorList>
            <person name="Itoh H."/>
            <person name="Xu Z.X."/>
            <person name="Ushijima N."/>
            <person name="Masuda Y."/>
            <person name="Shiratori Y."/>
            <person name="Senoo K."/>
        </authorList>
    </citation>
    <scope>NUCLEOTIDE SEQUENCE [LARGE SCALE GENOMIC DNA]</scope>
    <source>
        <strain evidence="6">Red745</strain>
    </source>
</reference>
<keyword evidence="2 3" id="KW-0802">TPR repeat</keyword>
<keyword evidence="1" id="KW-0677">Repeat</keyword>
<sequence length="606" mass="66988">MRQLVNRPAGEMVAGVVKRPLISVILVTRNKESYLRECLNGLMEQTVAQRMEVIVVDQGSEQSEWSVVVDLQRRYANLVAVRTAADEGAGAGLNLALKIASGSYLTVLEPSDRLRSDAYELLVNTLESRPDAMLAYGDTCFTAIPHETFANHTSYGKMIWPHYSAQQLLQLSLIAPHPVWRRELNDAVGAFDAKFQCEALRHFLLRVVDNFTMLHVEEFVGLRLVETGTSLGQEGSQRELADLKQNYPATGRQCALPVTAAPASSPSTEIPPQPAQAFVAPAAAAPAPQAPLSAEAAYRSVEELVAAGATGDALEALREHLVRYPDHAQAHNDYATLLVQQDDAETALSHYRRAVALAPQENTYRKNLADLLFVAAGEVDEAIAIYLDLHQKEPRDTETLTNLGVICETVGQPDEAKIFYQRVLDIEPWNQEVRQRICQLRETAAAAEDDEETAEERYERVQGLVSEGDLSGAARELETTLKSYPGFAPAHNDLAVLSYQEGDKEKALHHYEQAAVLAPGNSTFQKNLADFYFVEGHDVDGAIAIYLKLLEKEPKNIETLMNLGKICTVLERPEEAKSFYGKVTQLEPWNQDARECLANLRQVVNG</sequence>
<dbReference type="Pfam" id="PF13181">
    <property type="entry name" value="TPR_8"/>
    <property type="match status" value="2"/>
</dbReference>
<dbReference type="PANTHER" id="PTHR45586:SF1">
    <property type="entry name" value="LIPOPOLYSACCHARIDE ASSEMBLY PROTEIN B"/>
    <property type="match status" value="1"/>
</dbReference>
<dbReference type="RefSeq" id="WP_183361085.1">
    <property type="nucleotide sequence ID" value="NZ_BLXZ01000004.1"/>
</dbReference>
<dbReference type="Pfam" id="PF00535">
    <property type="entry name" value="Glycos_transf_2"/>
    <property type="match status" value="1"/>
</dbReference>
<proteinExistence type="predicted"/>
<dbReference type="Proteomes" id="UP000587586">
    <property type="component" value="Unassembled WGS sequence"/>
</dbReference>
<dbReference type="CDD" id="cd00761">
    <property type="entry name" value="Glyco_tranf_GTA_type"/>
    <property type="match status" value="1"/>
</dbReference>
<feature type="repeat" description="TPR" evidence="3">
    <location>
        <begin position="397"/>
        <end position="430"/>
    </location>
</feature>
<dbReference type="InterPro" id="IPR029044">
    <property type="entry name" value="Nucleotide-diphossugar_trans"/>
</dbReference>
<evidence type="ECO:0000256" key="2">
    <source>
        <dbReference type="ARBA" id="ARBA00022803"/>
    </source>
</evidence>
<dbReference type="SMART" id="SM00028">
    <property type="entry name" value="TPR"/>
    <property type="match status" value="5"/>
</dbReference>
<comment type="caution">
    <text evidence="5">The sequence shown here is derived from an EMBL/GenBank/DDBJ whole genome shotgun (WGS) entry which is preliminary data.</text>
</comment>
<gene>
    <name evidence="5" type="ORF">GMLC_21090</name>
</gene>
<dbReference type="SUPFAM" id="SSF48452">
    <property type="entry name" value="TPR-like"/>
    <property type="match status" value="2"/>
</dbReference>
<dbReference type="PANTHER" id="PTHR45586">
    <property type="entry name" value="TPR REPEAT-CONTAINING PROTEIN PA4667"/>
    <property type="match status" value="1"/>
</dbReference>
<organism evidence="5 6">
    <name type="scientific">Geomonas limicola</name>
    <dbReference type="NCBI Taxonomy" id="2740186"/>
    <lineage>
        <taxon>Bacteria</taxon>
        <taxon>Pseudomonadati</taxon>
        <taxon>Thermodesulfobacteriota</taxon>
        <taxon>Desulfuromonadia</taxon>
        <taxon>Geobacterales</taxon>
        <taxon>Geobacteraceae</taxon>
        <taxon>Geomonas</taxon>
    </lineage>
</organism>
<dbReference type="AlphaFoldDB" id="A0A6V8N816"/>
<evidence type="ECO:0000313" key="5">
    <source>
        <dbReference type="EMBL" id="GFO68530.1"/>
    </source>
</evidence>
<dbReference type="Gene3D" id="1.25.40.10">
    <property type="entry name" value="Tetratricopeptide repeat domain"/>
    <property type="match status" value="3"/>
</dbReference>
<feature type="repeat" description="TPR" evidence="3">
    <location>
        <begin position="328"/>
        <end position="361"/>
    </location>
</feature>
<dbReference type="Gene3D" id="3.90.550.10">
    <property type="entry name" value="Spore Coat Polysaccharide Biosynthesis Protein SpsA, Chain A"/>
    <property type="match status" value="1"/>
</dbReference>
<dbReference type="Pfam" id="PF13432">
    <property type="entry name" value="TPR_16"/>
    <property type="match status" value="2"/>
</dbReference>
<accession>A0A6V8N816</accession>
<feature type="repeat" description="TPR" evidence="3">
    <location>
        <begin position="488"/>
        <end position="521"/>
    </location>
</feature>
<dbReference type="SUPFAM" id="SSF53448">
    <property type="entry name" value="Nucleotide-diphospho-sugar transferases"/>
    <property type="match status" value="1"/>
</dbReference>
<dbReference type="PROSITE" id="PS50005">
    <property type="entry name" value="TPR"/>
    <property type="match status" value="3"/>
</dbReference>
<evidence type="ECO:0000259" key="4">
    <source>
        <dbReference type="Pfam" id="PF00535"/>
    </source>
</evidence>
<feature type="domain" description="Glycosyltransferase 2-like" evidence="4">
    <location>
        <begin position="23"/>
        <end position="136"/>
    </location>
</feature>
<name>A0A6V8N816_9BACT</name>
<keyword evidence="6" id="KW-1185">Reference proteome</keyword>
<evidence type="ECO:0000313" key="6">
    <source>
        <dbReference type="Proteomes" id="UP000587586"/>
    </source>
</evidence>